<dbReference type="GO" id="GO:0016491">
    <property type="term" value="F:oxidoreductase activity"/>
    <property type="evidence" value="ECO:0007669"/>
    <property type="project" value="UniProtKB-KW"/>
</dbReference>
<dbReference type="PROSITE" id="PS00080">
    <property type="entry name" value="MULTICOPPER_OXIDASE2"/>
    <property type="match status" value="1"/>
</dbReference>
<dbReference type="OMA" id="WAMNNIT"/>
<dbReference type="AlphaFoldDB" id="R7VI19"/>
<keyword evidence="5" id="KW-0472">Membrane</keyword>
<dbReference type="GO" id="GO:0006826">
    <property type="term" value="P:iron ion transport"/>
    <property type="evidence" value="ECO:0007669"/>
    <property type="project" value="TreeGrafter"/>
</dbReference>
<dbReference type="HOGENOM" id="CLU_006504_8_2_1"/>
<dbReference type="InterPro" id="IPR002355">
    <property type="entry name" value="Cu_oxidase_Cu_BS"/>
</dbReference>
<dbReference type="Proteomes" id="UP000014760">
    <property type="component" value="Unassembled WGS sequence"/>
</dbReference>
<dbReference type="GO" id="GO:0005507">
    <property type="term" value="F:copper ion binding"/>
    <property type="evidence" value="ECO:0007669"/>
    <property type="project" value="InterPro"/>
</dbReference>
<dbReference type="Pfam" id="PF07732">
    <property type="entry name" value="Cu-oxidase_3"/>
    <property type="match status" value="1"/>
</dbReference>
<evidence type="ECO:0000313" key="10">
    <source>
        <dbReference type="EMBL" id="ELU15956.1"/>
    </source>
</evidence>
<evidence type="ECO:0000259" key="8">
    <source>
        <dbReference type="Pfam" id="PF07731"/>
    </source>
</evidence>
<evidence type="ECO:0000256" key="6">
    <source>
        <dbReference type="SAM" id="SignalP"/>
    </source>
</evidence>
<reference evidence="12" key="1">
    <citation type="submission" date="2012-12" db="EMBL/GenBank/DDBJ databases">
        <authorList>
            <person name="Hellsten U."/>
            <person name="Grimwood J."/>
            <person name="Chapman J.A."/>
            <person name="Shapiro H."/>
            <person name="Aerts A."/>
            <person name="Otillar R.P."/>
            <person name="Terry A.Y."/>
            <person name="Boore J.L."/>
            <person name="Simakov O."/>
            <person name="Marletaz F."/>
            <person name="Cho S.-J."/>
            <person name="Edsinger-Gonzales E."/>
            <person name="Havlak P."/>
            <person name="Kuo D.-H."/>
            <person name="Larsson T."/>
            <person name="Lv J."/>
            <person name="Arendt D."/>
            <person name="Savage R."/>
            <person name="Osoegawa K."/>
            <person name="de Jong P."/>
            <person name="Lindberg D.R."/>
            <person name="Seaver E.C."/>
            <person name="Weisblat D.A."/>
            <person name="Putnam N.H."/>
            <person name="Grigoriev I.V."/>
            <person name="Rokhsar D.S."/>
        </authorList>
    </citation>
    <scope>NUCLEOTIDE SEQUENCE</scope>
    <source>
        <strain evidence="12">I ESC-2004</strain>
    </source>
</reference>
<feature type="domain" description="Plastocyanin-like" evidence="8">
    <location>
        <begin position="533"/>
        <end position="692"/>
    </location>
</feature>
<dbReference type="CDD" id="cd13884">
    <property type="entry name" value="CuRO_2_tcLCC_insect_like"/>
    <property type="match status" value="1"/>
</dbReference>
<accession>R7VI19</accession>
<dbReference type="EnsemblMetazoa" id="CapteT193609">
    <property type="protein sequence ID" value="CapteP193609"/>
    <property type="gene ID" value="CapteG193609"/>
</dbReference>
<keyword evidence="12" id="KW-1185">Reference proteome</keyword>
<reference evidence="10 12" key="2">
    <citation type="journal article" date="2013" name="Nature">
        <title>Insights into bilaterian evolution from three spiralian genomes.</title>
        <authorList>
            <person name="Simakov O."/>
            <person name="Marletaz F."/>
            <person name="Cho S.J."/>
            <person name="Edsinger-Gonzales E."/>
            <person name="Havlak P."/>
            <person name="Hellsten U."/>
            <person name="Kuo D.H."/>
            <person name="Larsson T."/>
            <person name="Lv J."/>
            <person name="Arendt D."/>
            <person name="Savage R."/>
            <person name="Osoegawa K."/>
            <person name="de Jong P."/>
            <person name="Grimwood J."/>
            <person name="Chapman J.A."/>
            <person name="Shapiro H."/>
            <person name="Aerts A."/>
            <person name="Otillar R.P."/>
            <person name="Terry A.Y."/>
            <person name="Boore J.L."/>
            <person name="Grigoriev I.V."/>
            <person name="Lindberg D.R."/>
            <person name="Seaver E.C."/>
            <person name="Weisblat D.A."/>
            <person name="Putnam N.H."/>
            <person name="Rokhsar D.S."/>
        </authorList>
    </citation>
    <scope>NUCLEOTIDE SEQUENCE</scope>
    <source>
        <strain evidence="10 12">I ESC-2004</strain>
    </source>
</reference>
<dbReference type="PANTHER" id="PTHR11709">
    <property type="entry name" value="MULTI-COPPER OXIDASE"/>
    <property type="match status" value="1"/>
</dbReference>
<organism evidence="10">
    <name type="scientific">Capitella teleta</name>
    <name type="common">Polychaete worm</name>
    <dbReference type="NCBI Taxonomy" id="283909"/>
    <lineage>
        <taxon>Eukaryota</taxon>
        <taxon>Metazoa</taxon>
        <taxon>Spiralia</taxon>
        <taxon>Lophotrochozoa</taxon>
        <taxon>Annelida</taxon>
        <taxon>Polychaeta</taxon>
        <taxon>Sedentaria</taxon>
        <taxon>Scolecida</taxon>
        <taxon>Capitellidae</taxon>
        <taxon>Capitella</taxon>
    </lineage>
</organism>
<evidence type="ECO:0000256" key="3">
    <source>
        <dbReference type="ARBA" id="ARBA00023002"/>
    </source>
</evidence>
<feature type="signal peptide" evidence="6">
    <location>
        <begin position="1"/>
        <end position="15"/>
    </location>
</feature>
<dbReference type="OrthoDB" id="2121828at2759"/>
<dbReference type="InterPro" id="IPR045087">
    <property type="entry name" value="Cu-oxidase_fam"/>
</dbReference>
<evidence type="ECO:0000256" key="4">
    <source>
        <dbReference type="ARBA" id="ARBA00023008"/>
    </source>
</evidence>
<sequence>MTHPCLLLLIGVAFAFRSNEVAPNCEDATEPCEVTLELGFSLTMVHYEQRERGGASPVNLRPDGKLRLIRHDDCQVDRTLTDEEMSRVVTADGRHKLSILYNGSLPGPPIVVYENQETYEQMSVAITKKHAPAKVEGLKPWYSNEIHGARKQRRRLERKYRKTKPEVVITLTNALEDESTSLHIHGLHQRNTPWMDGAGGTSQCLVNPGETFTYRFIANPPGTHWYHAHHGNQRSMGAYGPFVVIQQNFMQKPIANTEFHLMVSDWMDSPSDRIVELVRREAVSYSYGFDNAPCYTSTKQADGLDCGVTPFTSALINGKGVHYNTGTSNFPDWPIEIFKVYTGSQYRFRVTCASMTYAFRISVDGHSLRVVATDGGEVLPREVESVVIFAGERYDFALTADAASGSFWIRAESLERYQNQKRIEPHTTYAILKYGDGADVAPTSSKRNCTAENPCTVLNCPYRHHPDVHTVCVPAADLRLHSADPTLGRHSKIREDFLNFHYVLDHDTWKTSINGKGFQAPSSPPQVYPNDDQQAMKPCSECEDGNIYCGCTHILEIDLGSVVQFVLATTVNNPAGVLNGNAHGIHMHGHQVQVVRIGWPTYDDQGFYNGLTPDIMYDHHTGHIRWTNMSWSDGALDVLDNSAPLKDTMVIPVGGYVVVRFLADNPGYWFMHCHTEFHNVEGMAMIFKVGNDSQMNRTPQNMRTCGNQNPSSVSLGLLTADPSIEMTEDVTDCRDTLRILRTATMSLAAIALFLLSVNVIIVCQSSADKGYTSIPTSEE</sequence>
<evidence type="ECO:0000259" key="9">
    <source>
        <dbReference type="Pfam" id="PF07732"/>
    </source>
</evidence>
<dbReference type="FunFam" id="2.60.40.420:FF:000045">
    <property type="entry name" value="Laccase 2"/>
    <property type="match status" value="1"/>
</dbReference>
<keyword evidence="5" id="KW-0812">Transmembrane</keyword>
<reference evidence="11" key="3">
    <citation type="submission" date="2015-06" db="UniProtKB">
        <authorList>
            <consortium name="EnsemblMetazoa"/>
        </authorList>
    </citation>
    <scope>IDENTIFICATION</scope>
</reference>
<protein>
    <recommendedName>
        <fullName evidence="13">Plastocyanin-like domain-containing protein</fullName>
    </recommendedName>
</protein>
<evidence type="ECO:0008006" key="13">
    <source>
        <dbReference type="Google" id="ProtNLM"/>
    </source>
</evidence>
<keyword evidence="6" id="KW-0732">Signal</keyword>
<dbReference type="InterPro" id="IPR001117">
    <property type="entry name" value="Cu-oxidase_2nd"/>
</dbReference>
<dbReference type="InterPro" id="IPR011706">
    <property type="entry name" value="Cu-oxidase_C"/>
</dbReference>
<dbReference type="InterPro" id="IPR033138">
    <property type="entry name" value="Cu_oxidase_CS"/>
</dbReference>
<dbReference type="EMBL" id="AMQN01004385">
    <property type="status" value="NOT_ANNOTATED_CDS"/>
    <property type="molecule type" value="Genomic_DNA"/>
</dbReference>
<feature type="domain" description="Plastocyanin-like" evidence="7">
    <location>
        <begin position="309"/>
        <end position="435"/>
    </location>
</feature>
<gene>
    <name evidence="10" type="ORF">CAPTEDRAFT_193609</name>
</gene>
<keyword evidence="3" id="KW-0560">Oxidoreductase</keyword>
<feature type="transmembrane region" description="Helical" evidence="5">
    <location>
        <begin position="743"/>
        <end position="763"/>
    </location>
</feature>
<evidence type="ECO:0000256" key="1">
    <source>
        <dbReference type="ARBA" id="ARBA00010609"/>
    </source>
</evidence>
<evidence type="ECO:0000256" key="5">
    <source>
        <dbReference type="SAM" id="Phobius"/>
    </source>
</evidence>
<proteinExistence type="inferred from homology"/>
<dbReference type="PANTHER" id="PTHR11709:SF394">
    <property type="entry name" value="FI03373P-RELATED"/>
    <property type="match status" value="1"/>
</dbReference>
<keyword evidence="2" id="KW-0479">Metal-binding</keyword>
<dbReference type="PROSITE" id="PS00079">
    <property type="entry name" value="MULTICOPPER_OXIDASE1"/>
    <property type="match status" value="1"/>
</dbReference>
<dbReference type="FunCoup" id="R7VI19">
    <property type="interactions" value="43"/>
</dbReference>
<dbReference type="GO" id="GO:0005886">
    <property type="term" value="C:plasma membrane"/>
    <property type="evidence" value="ECO:0007669"/>
    <property type="project" value="TreeGrafter"/>
</dbReference>
<dbReference type="Pfam" id="PF00394">
    <property type="entry name" value="Cu-oxidase"/>
    <property type="match status" value="1"/>
</dbReference>
<dbReference type="EMBL" id="AMQN01004386">
    <property type="status" value="NOT_ANNOTATED_CDS"/>
    <property type="molecule type" value="Genomic_DNA"/>
</dbReference>
<evidence type="ECO:0000313" key="12">
    <source>
        <dbReference type="Proteomes" id="UP000014760"/>
    </source>
</evidence>
<dbReference type="InterPro" id="IPR008972">
    <property type="entry name" value="Cupredoxin"/>
</dbReference>
<dbReference type="InterPro" id="IPR011707">
    <property type="entry name" value="Cu-oxidase-like_N"/>
</dbReference>
<feature type="domain" description="Plastocyanin-like" evidence="9">
    <location>
        <begin position="165"/>
        <end position="247"/>
    </location>
</feature>
<evidence type="ECO:0000259" key="7">
    <source>
        <dbReference type="Pfam" id="PF00394"/>
    </source>
</evidence>
<keyword evidence="5" id="KW-1133">Transmembrane helix</keyword>
<evidence type="ECO:0000313" key="11">
    <source>
        <dbReference type="EnsemblMetazoa" id="CapteP193609"/>
    </source>
</evidence>
<name>R7VI19_CAPTE</name>
<keyword evidence="4" id="KW-0186">Copper</keyword>
<dbReference type="EMBL" id="KB293438">
    <property type="protein sequence ID" value="ELU15956.1"/>
    <property type="molecule type" value="Genomic_DNA"/>
</dbReference>
<dbReference type="SUPFAM" id="SSF49503">
    <property type="entry name" value="Cupredoxins"/>
    <property type="match status" value="3"/>
</dbReference>
<feature type="chain" id="PRO_5011952069" description="Plastocyanin-like domain-containing protein" evidence="6">
    <location>
        <begin position="16"/>
        <end position="779"/>
    </location>
</feature>
<dbReference type="Gene3D" id="2.60.40.420">
    <property type="entry name" value="Cupredoxins - blue copper proteins"/>
    <property type="match status" value="3"/>
</dbReference>
<comment type="similarity">
    <text evidence="1">Belongs to the multicopper oxidase family.</text>
</comment>
<evidence type="ECO:0000256" key="2">
    <source>
        <dbReference type="ARBA" id="ARBA00022723"/>
    </source>
</evidence>
<dbReference type="STRING" id="283909.R7VI19"/>
<dbReference type="Pfam" id="PF07731">
    <property type="entry name" value="Cu-oxidase_2"/>
    <property type="match status" value="1"/>
</dbReference>
<dbReference type="CDD" id="cd13905">
    <property type="entry name" value="CuRO_3_tcLLC2_insect_like"/>
    <property type="match status" value="1"/>
</dbReference>